<evidence type="ECO:0000259" key="10">
    <source>
        <dbReference type="Pfam" id="PF04715"/>
    </source>
</evidence>
<comment type="catalytic activity">
    <reaction evidence="8">
        <text>chorismate + L-glutamine = anthranilate + pyruvate + L-glutamate + H(+)</text>
        <dbReference type="Rhea" id="RHEA:21732"/>
        <dbReference type="ChEBI" id="CHEBI:15361"/>
        <dbReference type="ChEBI" id="CHEBI:15378"/>
        <dbReference type="ChEBI" id="CHEBI:16567"/>
        <dbReference type="ChEBI" id="CHEBI:29748"/>
        <dbReference type="ChEBI" id="CHEBI:29985"/>
        <dbReference type="ChEBI" id="CHEBI:58359"/>
        <dbReference type="EC" id="4.1.3.27"/>
    </reaction>
</comment>
<evidence type="ECO:0000256" key="5">
    <source>
        <dbReference type="ARBA" id="ARBA00022842"/>
    </source>
</evidence>
<protein>
    <recommendedName>
        <fullName evidence="3">Anthranilate synthase component 1</fullName>
    </recommendedName>
</protein>
<evidence type="ECO:0000256" key="3">
    <source>
        <dbReference type="ARBA" id="ARBA00020653"/>
    </source>
</evidence>
<keyword evidence="5" id="KW-0460">Magnesium</keyword>
<dbReference type="InterPro" id="IPR019999">
    <property type="entry name" value="Anth_synth_I-like"/>
</dbReference>
<dbReference type="InterPro" id="IPR006805">
    <property type="entry name" value="Anth_synth_I_N"/>
</dbReference>
<evidence type="ECO:0000256" key="2">
    <source>
        <dbReference type="ARBA" id="ARBA00011575"/>
    </source>
</evidence>
<reference evidence="12" key="1">
    <citation type="journal article" date="2013" name="Stand. Genomic Sci.">
        <title>Genome sequence of the thermophilic fresh-water bacterium Spirochaeta caldaria type strain (H1(T)), reclassification of Spirochaeta caldaria, Spirochaeta stenostrepta, and Spirochaeta zuelzerae in the genus Treponema as Treponema caldaria comb. nov., Treponema stenostrepta comb. nov., and Treponema zuelzerae comb. nov., and emendation of the genus Treponema.</title>
        <authorList>
            <person name="Abt B."/>
            <person name="Goker M."/>
            <person name="Scheuner C."/>
            <person name="Han C."/>
            <person name="Lu M."/>
            <person name="Misra M."/>
            <person name="Lapidus A."/>
            <person name="Nolan M."/>
            <person name="Lucas S."/>
            <person name="Hammon N."/>
            <person name="Deshpande S."/>
            <person name="Cheng J.F."/>
            <person name="Tapia R."/>
            <person name="Goodwin L.A."/>
            <person name="Pitluck S."/>
            <person name="Liolios K."/>
            <person name="Pagani I."/>
            <person name="Ivanova N."/>
            <person name="Mavromatis K."/>
            <person name="Mikhailova N."/>
            <person name="Huntemann M."/>
            <person name="Pati A."/>
            <person name="Chen A."/>
            <person name="Palaniappan K."/>
            <person name="Land M."/>
            <person name="Hauser L."/>
            <person name="Jeffries C.D."/>
            <person name="Rohde M."/>
            <person name="Spring S."/>
            <person name="Gronow S."/>
            <person name="Detter J.C."/>
            <person name="Bristow J."/>
            <person name="Eisen J.A."/>
            <person name="Markowitz V."/>
            <person name="Hugenholtz P."/>
            <person name="Kyrpides N.C."/>
            <person name="Woyke T."/>
            <person name="Klenk H.P."/>
        </authorList>
    </citation>
    <scope>NUCLEOTIDE SEQUENCE</scope>
    <source>
        <strain evidence="12">ATCC 51460 / DSM 7334 / H1</strain>
    </source>
</reference>
<comment type="function">
    <text evidence="7">Part of a heterotetrameric complex that catalyzes the two-step biosynthesis of anthranilate, an intermediate in the biosynthesis of L-tryptophan. In the first step, the glutamine-binding beta subunit (TrpG) of anthranilate synthase (AS) provides the glutamine amidotransferase activity which generates ammonia as a substrate that, along with chorismate, is used in the second step, catalyzed by the large alpha subunit of AS (TrpE) to produce anthranilate. In the absence of TrpG, TrpE can synthesize anthranilate directly from chorismate and high concentrations of ammonia.</text>
</comment>
<evidence type="ECO:0000256" key="8">
    <source>
        <dbReference type="ARBA" id="ARBA00047683"/>
    </source>
</evidence>
<keyword evidence="4" id="KW-0479">Metal-binding</keyword>
<dbReference type="KEGG" id="scd:Spica_0174"/>
<dbReference type="EMBL" id="CP002868">
    <property type="protein sequence ID" value="AEJ18342.1"/>
    <property type="molecule type" value="Genomic_DNA"/>
</dbReference>
<dbReference type="GO" id="GO:0004049">
    <property type="term" value="F:anthranilate synthase activity"/>
    <property type="evidence" value="ECO:0007669"/>
    <property type="project" value="UniProtKB-EC"/>
</dbReference>
<evidence type="ECO:0000313" key="12">
    <source>
        <dbReference type="Proteomes" id="UP000000503"/>
    </source>
</evidence>
<evidence type="ECO:0000256" key="1">
    <source>
        <dbReference type="ARBA" id="ARBA00001946"/>
    </source>
</evidence>
<evidence type="ECO:0000256" key="6">
    <source>
        <dbReference type="ARBA" id="ARBA00023239"/>
    </source>
</evidence>
<evidence type="ECO:0000256" key="7">
    <source>
        <dbReference type="ARBA" id="ARBA00025634"/>
    </source>
</evidence>
<dbReference type="HOGENOM" id="CLU_006493_7_2_12"/>
<dbReference type="InterPro" id="IPR005801">
    <property type="entry name" value="ADC_synthase"/>
</dbReference>
<evidence type="ECO:0000313" key="11">
    <source>
        <dbReference type="EMBL" id="AEJ18342.1"/>
    </source>
</evidence>
<dbReference type="AlphaFoldDB" id="F8EWV6"/>
<keyword evidence="12" id="KW-1185">Reference proteome</keyword>
<dbReference type="PRINTS" id="PR00095">
    <property type="entry name" value="ANTSNTHASEI"/>
</dbReference>
<sequence length="471" mass="52424">MADIRDDGVVVSLPGERFTPFTAAKKLGAVAILESASFKKGRERYSIIQLDEAFRIRQKNDGVYWELNGKESPWPDSSVHDILDVLYGLALQNRNTAPDLPVPGAGIGFLGYDFVRRCDTVRLAIKPDSIGIPEAEFIIGHLYLVIDHYTDIMHLVGLNYAEHHIDLEKRVAEIKRRLDDLDFTYLEKSADPAPFEVVSDEVLEEQIFKEGVRAIHERIVAGDLLQAVLSRRLTGHSSLSALEGYRRLRSTSPSPYLFYIDFGTYQLLGASPESLVRLRNGTASIRPIAGTRRRGRTAEEDRQLEQELLEDPKERAEHLMLVDLARNDLGRVCKPGSVTVSRNMEIEHFSHVMHIVSEVEGIPDEGVTGPRVLRAAFPAGTVSGAPKLKAIEIVSSLERFDRSFYAGAVGYFDVHGGFDTCITIRSSLVKDGQWHLQSGAGIVYASTPDREWEETNEKLAALRTAISGGTR</sequence>
<dbReference type="SUPFAM" id="SSF56322">
    <property type="entry name" value="ADC synthase"/>
    <property type="match status" value="1"/>
</dbReference>
<dbReference type="PANTHER" id="PTHR11236:SF48">
    <property type="entry name" value="ISOCHORISMATE SYNTHASE MENF"/>
    <property type="match status" value="1"/>
</dbReference>
<proteinExistence type="predicted"/>
<name>F8EWV6_GRAC1</name>
<feature type="domain" description="Anthranilate synthase component I N-terminal" evidence="10">
    <location>
        <begin position="19"/>
        <end position="153"/>
    </location>
</feature>
<dbReference type="RefSeq" id="WP_013967655.1">
    <property type="nucleotide sequence ID" value="NC_015732.1"/>
</dbReference>
<dbReference type="Gene3D" id="3.60.120.10">
    <property type="entry name" value="Anthranilate synthase"/>
    <property type="match status" value="1"/>
</dbReference>
<dbReference type="Pfam" id="PF04715">
    <property type="entry name" value="Anth_synt_I_N"/>
    <property type="match status" value="1"/>
</dbReference>
<dbReference type="OrthoDB" id="9803598at2"/>
<gene>
    <name evidence="11" type="ordered locus">Spica_0174</name>
</gene>
<comment type="subunit">
    <text evidence="2">Heterotetramer consisting of two non-identical subunits: a beta subunit (TrpG) and a large alpha subunit (TrpE).</text>
</comment>
<evidence type="ECO:0000259" key="9">
    <source>
        <dbReference type="Pfam" id="PF00425"/>
    </source>
</evidence>
<dbReference type="Proteomes" id="UP000000503">
    <property type="component" value="Chromosome"/>
</dbReference>
<dbReference type="STRING" id="744872.Spica_0174"/>
<comment type="cofactor">
    <cofactor evidence="1">
        <name>Mg(2+)</name>
        <dbReference type="ChEBI" id="CHEBI:18420"/>
    </cofactor>
</comment>
<dbReference type="InterPro" id="IPR015890">
    <property type="entry name" value="Chorismate_C"/>
</dbReference>
<feature type="domain" description="Chorismate-utilising enzyme C-terminal" evidence="9">
    <location>
        <begin position="205"/>
        <end position="458"/>
    </location>
</feature>
<dbReference type="eggNOG" id="COG0147">
    <property type="taxonomic scope" value="Bacteria"/>
</dbReference>
<evidence type="ECO:0000256" key="4">
    <source>
        <dbReference type="ARBA" id="ARBA00022723"/>
    </source>
</evidence>
<dbReference type="GO" id="GO:0000162">
    <property type="term" value="P:L-tryptophan biosynthetic process"/>
    <property type="evidence" value="ECO:0007669"/>
    <property type="project" value="TreeGrafter"/>
</dbReference>
<dbReference type="GO" id="GO:0046872">
    <property type="term" value="F:metal ion binding"/>
    <property type="evidence" value="ECO:0007669"/>
    <property type="project" value="UniProtKB-KW"/>
</dbReference>
<accession>F8EWV6</accession>
<dbReference type="Pfam" id="PF00425">
    <property type="entry name" value="Chorismate_bind"/>
    <property type="match status" value="1"/>
</dbReference>
<dbReference type="PANTHER" id="PTHR11236">
    <property type="entry name" value="AMINOBENZOATE/ANTHRANILATE SYNTHASE"/>
    <property type="match status" value="1"/>
</dbReference>
<organism evidence="11 12">
    <name type="scientific">Gracilinema caldarium (strain ATCC 51460 / DSM 7334 / H1)</name>
    <name type="common">Treponema caldarium</name>
    <dbReference type="NCBI Taxonomy" id="744872"/>
    <lineage>
        <taxon>Bacteria</taxon>
        <taxon>Pseudomonadati</taxon>
        <taxon>Spirochaetota</taxon>
        <taxon>Spirochaetia</taxon>
        <taxon>Spirochaetales</taxon>
        <taxon>Breznakiellaceae</taxon>
        <taxon>Gracilinema</taxon>
    </lineage>
</organism>
<keyword evidence="6 11" id="KW-0456">Lyase</keyword>